<dbReference type="InterPro" id="IPR024704">
    <property type="entry name" value="SMC"/>
</dbReference>
<feature type="compositionally biased region" description="Basic and acidic residues" evidence="7">
    <location>
        <begin position="585"/>
        <end position="619"/>
    </location>
</feature>
<dbReference type="SUPFAM" id="SSF75553">
    <property type="entry name" value="Smc hinge domain"/>
    <property type="match status" value="2"/>
</dbReference>
<reference evidence="10" key="1">
    <citation type="submission" date="2017-08" db="EMBL/GenBank/DDBJ databases">
        <authorList>
            <person name="Grouzdev D.S."/>
            <person name="Gaisin V.A."/>
            <person name="Rysina M.S."/>
            <person name="Gorlenko V.M."/>
        </authorList>
    </citation>
    <scope>NUCLEOTIDE SEQUENCE [LARGE SCALE GENOMIC DNA]</scope>
    <source>
        <strain evidence="10">Kir15-3F</strain>
    </source>
</reference>
<dbReference type="InterPro" id="IPR036277">
    <property type="entry name" value="SMC_hinge_sf"/>
</dbReference>
<dbReference type="GO" id="GO:0007059">
    <property type="term" value="P:chromosome segregation"/>
    <property type="evidence" value="ECO:0007669"/>
    <property type="project" value="UniProtKB-UniRule"/>
</dbReference>
<dbReference type="InterPro" id="IPR027417">
    <property type="entry name" value="P-loop_NTPase"/>
</dbReference>
<dbReference type="EMBL" id="NQWI01000087">
    <property type="protein sequence ID" value="PDW02121.1"/>
    <property type="molecule type" value="Genomic_DNA"/>
</dbReference>
<protein>
    <recommendedName>
        <fullName evidence="6">Chromosome partition protein Smc</fullName>
    </recommendedName>
</protein>
<evidence type="ECO:0000256" key="5">
    <source>
        <dbReference type="ARBA" id="ARBA00023125"/>
    </source>
</evidence>
<evidence type="ECO:0000256" key="3">
    <source>
        <dbReference type="ARBA" id="ARBA00022840"/>
    </source>
</evidence>
<evidence type="ECO:0000256" key="4">
    <source>
        <dbReference type="ARBA" id="ARBA00023054"/>
    </source>
</evidence>
<keyword evidence="3 6" id="KW-0067">ATP-binding</keyword>
<feature type="coiled-coil region" evidence="6">
    <location>
        <begin position="950"/>
        <end position="1005"/>
    </location>
</feature>
<dbReference type="InterPro" id="IPR003395">
    <property type="entry name" value="RecF/RecN/SMC_N"/>
</dbReference>
<evidence type="ECO:0000313" key="10">
    <source>
        <dbReference type="Proteomes" id="UP000220527"/>
    </source>
</evidence>
<dbReference type="InterPro" id="IPR010935">
    <property type="entry name" value="SMC_hinge"/>
</dbReference>
<dbReference type="SUPFAM" id="SSF52540">
    <property type="entry name" value="P-loop containing nucleoside triphosphate hydrolases"/>
    <property type="match status" value="2"/>
</dbReference>
<dbReference type="InterPro" id="IPR011890">
    <property type="entry name" value="SMC_prok"/>
</dbReference>
<feature type="region of interest" description="Disordered" evidence="7">
    <location>
        <begin position="1178"/>
        <end position="1199"/>
    </location>
</feature>
<dbReference type="RefSeq" id="WP_097645040.1">
    <property type="nucleotide sequence ID" value="NZ_NQWI01000087.1"/>
</dbReference>
<keyword evidence="5 6" id="KW-0238">DNA-binding</keyword>
<feature type="compositionally biased region" description="Low complexity" evidence="7">
    <location>
        <begin position="620"/>
        <end position="683"/>
    </location>
</feature>
<feature type="domain" description="SMC hinge" evidence="8">
    <location>
        <begin position="520"/>
        <end position="755"/>
    </location>
</feature>
<feature type="binding site" evidence="6">
    <location>
        <begin position="32"/>
        <end position="39"/>
    </location>
    <ligand>
        <name>ATP</name>
        <dbReference type="ChEBI" id="CHEBI:30616"/>
    </ligand>
</feature>
<comment type="caution">
    <text evidence="9">The sequence shown here is derived from an EMBL/GenBank/DDBJ whole genome shotgun (WGS) entry which is preliminary data.</text>
</comment>
<feature type="region of interest" description="Disordered" evidence="7">
    <location>
        <begin position="836"/>
        <end position="873"/>
    </location>
</feature>
<feature type="coiled-coil region" evidence="6">
    <location>
        <begin position="894"/>
        <end position="921"/>
    </location>
</feature>
<feature type="compositionally biased region" description="Low complexity" evidence="7">
    <location>
        <begin position="696"/>
        <end position="712"/>
    </location>
</feature>
<evidence type="ECO:0000256" key="2">
    <source>
        <dbReference type="ARBA" id="ARBA00022741"/>
    </source>
</evidence>
<dbReference type="GO" id="GO:0006260">
    <property type="term" value="P:DNA replication"/>
    <property type="evidence" value="ECO:0007669"/>
    <property type="project" value="UniProtKB-UniRule"/>
</dbReference>
<dbReference type="GO" id="GO:0003677">
    <property type="term" value="F:DNA binding"/>
    <property type="evidence" value="ECO:0007669"/>
    <property type="project" value="UniProtKB-UniRule"/>
</dbReference>
<dbReference type="HAMAP" id="MF_01894">
    <property type="entry name" value="Smc_prok"/>
    <property type="match status" value="1"/>
</dbReference>
<comment type="function">
    <text evidence="6">Required for chromosome condensation and partitioning.</text>
</comment>
<evidence type="ECO:0000256" key="7">
    <source>
        <dbReference type="SAM" id="MobiDB-lite"/>
    </source>
</evidence>
<dbReference type="PIRSF" id="PIRSF005719">
    <property type="entry name" value="SMC"/>
    <property type="match status" value="1"/>
</dbReference>
<evidence type="ECO:0000256" key="6">
    <source>
        <dbReference type="HAMAP-Rule" id="MF_01894"/>
    </source>
</evidence>
<feature type="region of interest" description="Disordered" evidence="7">
    <location>
        <begin position="576"/>
        <end position="712"/>
    </location>
</feature>
<dbReference type="GO" id="GO:0007062">
    <property type="term" value="P:sister chromatid cohesion"/>
    <property type="evidence" value="ECO:0007669"/>
    <property type="project" value="InterPro"/>
</dbReference>
<organism evidence="9 10">
    <name type="scientific">Candidatus Viridilinea mediisalina</name>
    <dbReference type="NCBI Taxonomy" id="2024553"/>
    <lineage>
        <taxon>Bacteria</taxon>
        <taxon>Bacillati</taxon>
        <taxon>Chloroflexota</taxon>
        <taxon>Chloroflexia</taxon>
        <taxon>Chloroflexales</taxon>
        <taxon>Chloroflexineae</taxon>
        <taxon>Oscillochloridaceae</taxon>
        <taxon>Candidatus Viridilinea</taxon>
    </lineage>
</organism>
<dbReference type="SMART" id="SM00968">
    <property type="entry name" value="SMC_hinge"/>
    <property type="match status" value="1"/>
</dbReference>
<sequence length="1310" mass="141206">MHLKRLEIQGFKTFATRTILEFRPGITAIVGPNGSGKSNVADAVRWVLGEQSFATLRCKRSEELIYAGGGRRAAAGLAEVSLTIDNSDRLLPLDFDEVTITRRATRSGESDYFINRARVRLRDLLEATEPLGGSYTIINQGLVDAALTLRPEERRRLFEDAAELGGFELRKAEATRRLRETDTNLSRVADLLAELEPRLRSLKRQASQARQQRELTEEVCQLQTQSYGLLWREAEALTARTAGELARCETQLHQARATQTAVSSELTALRSTLRARREQLGALHQQARDLQQRAEAAQRDLAVSNERTAALGKRLEDLERQRNDLALRHNQAEAQRSSAAAELAQAEAQLLERRQALQQAQTQQTSLEAARQTLRQSLQQAQAAALKAATSAAEQQTRNEQLAAQAARLKHEADELAATLAQATQRLNAAQAQHAEAEAHVAAIEAAQQQTISAEQAARQQLDELRSARSQADESLAAARRRLADLEARYESLERLARSYAGTFAGVRAAMQWAERTQRPGFALVQAIIRTPANIETAIEVALGSRLQNIVVERWADAEDAIAELKRSGAGRATFMPLDTLRSGGDARGRGGEEAGTRGREEPRTRGREEPGTRGHEDAASPPASSPLASSPLASSPLASSPLASSPLASSPLASSPPASSPLASSPLASSPLASSPLASSPPASSPPASSPPASSPLASSPLASSPLASSPPATATLGIAADLVGYEQRYAPVVRQLLGRVIVVRDLPTARRELRQLSGGWTLVTLAGEQVNSGGSLTGGAQVKESGVLRRERELRELPEQITAARATVEATAAQRDELERQLQRHTSQLRELEGQVREGRRRLESARSGLDTATRRVSQVQQEQQWAKERSERIAQDQQALQSQRAALATALNAAQALVQRSEAELAELRQRQEAEAHADRVAQVELSNLRAAVGSAEGQLRAGRSLVQAHTASLALLEQEAQQLTQAQTQVQTERAALLAAHTRAEALHSKLIGELEQLRERIAPSERVLQSDEAQQSALEAREEAATAALLAAESAQSRAALEAQRANDRQEALLERAASDGIDVLAPTEIPADAQVQTLQNAIEALKAKILRLGAVNPLALEEYEENAKRQAFLSGQVDDLRAASTTLMELIGELDTAMQSRFLSTFSAVASAFEQSFTQLFGGGTAKLLLTSSSNNGSEAPSSPSKQPGIEIIARPPGKKQQNIALLSGGERSLTAAALLFAILKVNPSPFCILDETDAALDESNVGRFRDALRQLTSQTQCLLITHNRGTIEAADTLYGVTMGDDGASKVMSLRVEAYVAEAI</sequence>
<dbReference type="PANTHER" id="PTHR43977">
    <property type="entry name" value="STRUCTURAL MAINTENANCE OF CHROMOSOMES PROTEIN 3"/>
    <property type="match status" value="1"/>
</dbReference>
<evidence type="ECO:0000259" key="8">
    <source>
        <dbReference type="SMART" id="SM00968"/>
    </source>
</evidence>
<feature type="coiled-coil region" evidence="6">
    <location>
        <begin position="192"/>
        <end position="219"/>
    </location>
</feature>
<accession>A0A2A6RGQ7</accession>
<keyword evidence="4 6" id="KW-0175">Coiled coil</keyword>
<evidence type="ECO:0000256" key="1">
    <source>
        <dbReference type="ARBA" id="ARBA00022490"/>
    </source>
</evidence>
<dbReference type="GO" id="GO:0005737">
    <property type="term" value="C:cytoplasm"/>
    <property type="evidence" value="ECO:0007669"/>
    <property type="project" value="UniProtKB-SubCell"/>
</dbReference>
<dbReference type="Gene3D" id="3.40.50.300">
    <property type="entry name" value="P-loop containing nucleotide triphosphate hydrolases"/>
    <property type="match status" value="2"/>
</dbReference>
<dbReference type="Gene3D" id="1.20.1060.20">
    <property type="match status" value="1"/>
</dbReference>
<evidence type="ECO:0000313" key="9">
    <source>
        <dbReference type="EMBL" id="PDW02121.1"/>
    </source>
</evidence>
<feature type="compositionally biased region" description="Pro residues" evidence="7">
    <location>
        <begin position="684"/>
        <end position="695"/>
    </location>
</feature>
<feature type="compositionally biased region" description="Polar residues" evidence="7">
    <location>
        <begin position="857"/>
        <end position="867"/>
    </location>
</feature>
<dbReference type="Pfam" id="PF06470">
    <property type="entry name" value="SMC_hinge"/>
    <property type="match status" value="2"/>
</dbReference>
<comment type="domain">
    <text evidence="6">Contains large globular domains required for ATP hydrolysis at each terminus and a third globular domain forming a flexible hinge near the middle of the molecule. These domains are separated by coiled-coil structures.</text>
</comment>
<comment type="subunit">
    <text evidence="6">Homodimer.</text>
</comment>
<feature type="compositionally biased region" description="Low complexity" evidence="7">
    <location>
        <begin position="1178"/>
        <end position="1191"/>
    </location>
</feature>
<gene>
    <name evidence="6" type="primary">smc</name>
    <name evidence="9" type="ORF">CJ255_15675</name>
</gene>
<dbReference type="Pfam" id="PF02463">
    <property type="entry name" value="SMC_N"/>
    <property type="match status" value="1"/>
</dbReference>
<dbReference type="GO" id="GO:0005524">
    <property type="term" value="F:ATP binding"/>
    <property type="evidence" value="ECO:0007669"/>
    <property type="project" value="UniProtKB-UniRule"/>
</dbReference>
<comment type="subcellular location">
    <subcellularLocation>
        <location evidence="6">Cytoplasm</location>
    </subcellularLocation>
</comment>
<feature type="coiled-coil region" evidence="6">
    <location>
        <begin position="273"/>
        <end position="503"/>
    </location>
</feature>
<feature type="compositionally biased region" description="Basic and acidic residues" evidence="7">
    <location>
        <begin position="836"/>
        <end position="847"/>
    </location>
</feature>
<dbReference type="Gene3D" id="3.30.70.1620">
    <property type="match status" value="1"/>
</dbReference>
<comment type="similarity">
    <text evidence="6">Belongs to the SMC family.</text>
</comment>
<name>A0A2A6RGQ7_9CHLR</name>
<proteinExistence type="inferred from homology"/>
<dbReference type="GO" id="GO:0030261">
    <property type="term" value="P:chromosome condensation"/>
    <property type="evidence" value="ECO:0007669"/>
    <property type="project" value="InterPro"/>
</dbReference>
<dbReference type="Proteomes" id="UP000220527">
    <property type="component" value="Unassembled WGS sequence"/>
</dbReference>
<keyword evidence="1 6" id="KW-0963">Cytoplasm</keyword>
<dbReference type="GO" id="GO:0016887">
    <property type="term" value="F:ATP hydrolysis activity"/>
    <property type="evidence" value="ECO:0007669"/>
    <property type="project" value="InterPro"/>
</dbReference>
<dbReference type="OrthoDB" id="9808768at2"/>
<keyword evidence="2 6" id="KW-0547">Nucleotide-binding</keyword>
<dbReference type="GO" id="GO:0005694">
    <property type="term" value="C:chromosome"/>
    <property type="evidence" value="ECO:0007669"/>
    <property type="project" value="InterPro"/>
</dbReference>
<keyword evidence="10" id="KW-1185">Reference proteome</keyword>
<dbReference type="Gene3D" id="1.10.287.1490">
    <property type="match status" value="1"/>
</dbReference>